<evidence type="ECO:0000313" key="1">
    <source>
        <dbReference type="EMBL" id="GFT34915.1"/>
    </source>
</evidence>
<evidence type="ECO:0000313" key="2">
    <source>
        <dbReference type="Proteomes" id="UP000887013"/>
    </source>
</evidence>
<comment type="caution">
    <text evidence="1">The sequence shown here is derived from an EMBL/GenBank/DDBJ whole genome shotgun (WGS) entry which is preliminary data.</text>
</comment>
<protein>
    <submittedName>
        <fullName evidence="1">Uncharacterized protein</fullName>
    </submittedName>
</protein>
<dbReference type="Proteomes" id="UP000887013">
    <property type="component" value="Unassembled WGS sequence"/>
</dbReference>
<proteinExistence type="predicted"/>
<sequence length="98" mass="11735">MLYGVKRNRWKLFSARLLSRSYKRDEKLVVKYFLADARIRHLFRGNHDLLFVSQCVPPTDGGSLKPCWLHGCGPFKRKPDKFCFRVKESFCLRWKKKK</sequence>
<keyword evidence="2" id="KW-1185">Reference proteome</keyword>
<reference evidence="1" key="1">
    <citation type="submission" date="2020-08" db="EMBL/GenBank/DDBJ databases">
        <title>Multicomponent nature underlies the extraordinary mechanical properties of spider dragline silk.</title>
        <authorList>
            <person name="Kono N."/>
            <person name="Nakamura H."/>
            <person name="Mori M."/>
            <person name="Yoshida Y."/>
            <person name="Ohtoshi R."/>
            <person name="Malay A.D."/>
            <person name="Moran D.A.P."/>
            <person name="Tomita M."/>
            <person name="Numata K."/>
            <person name="Arakawa K."/>
        </authorList>
    </citation>
    <scope>NUCLEOTIDE SEQUENCE</scope>
</reference>
<gene>
    <name evidence="1" type="ORF">NPIL_661151</name>
</gene>
<dbReference type="EMBL" id="BMAW01013599">
    <property type="protein sequence ID" value="GFT34915.1"/>
    <property type="molecule type" value="Genomic_DNA"/>
</dbReference>
<name>A0A8X6TQ13_NEPPI</name>
<accession>A0A8X6TQ13</accession>
<dbReference type="AlphaFoldDB" id="A0A8X6TQ13"/>
<organism evidence="1 2">
    <name type="scientific">Nephila pilipes</name>
    <name type="common">Giant wood spider</name>
    <name type="synonym">Nephila maculata</name>
    <dbReference type="NCBI Taxonomy" id="299642"/>
    <lineage>
        <taxon>Eukaryota</taxon>
        <taxon>Metazoa</taxon>
        <taxon>Ecdysozoa</taxon>
        <taxon>Arthropoda</taxon>
        <taxon>Chelicerata</taxon>
        <taxon>Arachnida</taxon>
        <taxon>Araneae</taxon>
        <taxon>Araneomorphae</taxon>
        <taxon>Entelegynae</taxon>
        <taxon>Araneoidea</taxon>
        <taxon>Nephilidae</taxon>
        <taxon>Nephila</taxon>
    </lineage>
</organism>